<evidence type="ECO:0000256" key="1">
    <source>
        <dbReference type="ARBA" id="ARBA00023015"/>
    </source>
</evidence>
<dbReference type="EMBL" id="JBHSNW010000016">
    <property type="protein sequence ID" value="MFC5819022.1"/>
    <property type="molecule type" value="Genomic_DNA"/>
</dbReference>
<dbReference type="InterPro" id="IPR019888">
    <property type="entry name" value="Tscrpt_reg_AsnC-like"/>
</dbReference>
<dbReference type="RefSeq" id="WP_219549590.1">
    <property type="nucleotide sequence ID" value="NZ_JAHKRN010000048.1"/>
</dbReference>
<dbReference type="PROSITE" id="PS50956">
    <property type="entry name" value="HTH_ASNC_2"/>
    <property type="match status" value="1"/>
</dbReference>
<evidence type="ECO:0000259" key="4">
    <source>
        <dbReference type="PROSITE" id="PS50956"/>
    </source>
</evidence>
<name>A0ABW1C125_9ACTN</name>
<dbReference type="Proteomes" id="UP001596096">
    <property type="component" value="Unassembled WGS sequence"/>
</dbReference>
<dbReference type="InterPro" id="IPR000485">
    <property type="entry name" value="AsnC-type_HTH_dom"/>
</dbReference>
<keyword evidence="3" id="KW-0804">Transcription</keyword>
<evidence type="ECO:0000256" key="3">
    <source>
        <dbReference type="ARBA" id="ARBA00023163"/>
    </source>
</evidence>
<gene>
    <name evidence="5" type="ORF">ACFPUY_28335</name>
</gene>
<proteinExistence type="predicted"/>
<feature type="domain" description="HTH asnC-type" evidence="4">
    <location>
        <begin position="3"/>
        <end position="64"/>
    </location>
</feature>
<keyword evidence="6" id="KW-1185">Reference proteome</keyword>
<dbReference type="PANTHER" id="PTHR30154:SF34">
    <property type="entry name" value="TRANSCRIPTIONAL REGULATOR AZLB"/>
    <property type="match status" value="1"/>
</dbReference>
<dbReference type="SMART" id="SM00344">
    <property type="entry name" value="HTH_ASNC"/>
    <property type="match status" value="1"/>
</dbReference>
<dbReference type="Pfam" id="PF01037">
    <property type="entry name" value="AsnC_trans_reg"/>
    <property type="match status" value="1"/>
</dbReference>
<dbReference type="PANTHER" id="PTHR30154">
    <property type="entry name" value="LEUCINE-RESPONSIVE REGULATORY PROTEIN"/>
    <property type="match status" value="1"/>
</dbReference>
<evidence type="ECO:0000313" key="6">
    <source>
        <dbReference type="Proteomes" id="UP001596096"/>
    </source>
</evidence>
<evidence type="ECO:0000313" key="5">
    <source>
        <dbReference type="EMBL" id="MFC5819022.1"/>
    </source>
</evidence>
<keyword evidence="2" id="KW-0238">DNA-binding</keyword>
<reference evidence="6" key="1">
    <citation type="journal article" date="2019" name="Int. J. Syst. Evol. Microbiol.">
        <title>The Global Catalogue of Microorganisms (GCM) 10K type strain sequencing project: providing services to taxonomists for standard genome sequencing and annotation.</title>
        <authorList>
            <consortium name="The Broad Institute Genomics Platform"/>
            <consortium name="The Broad Institute Genome Sequencing Center for Infectious Disease"/>
            <person name="Wu L."/>
            <person name="Ma J."/>
        </authorList>
    </citation>
    <scope>NUCLEOTIDE SEQUENCE [LARGE SCALE GENOMIC DNA]</scope>
    <source>
        <strain evidence="6">CGMCC 4.7106</strain>
    </source>
</reference>
<keyword evidence="1" id="KW-0805">Transcription regulation</keyword>
<dbReference type="InterPro" id="IPR019887">
    <property type="entry name" value="Tscrpt_reg_AsnC/Lrp_C"/>
</dbReference>
<accession>A0ABW1C125</accession>
<protein>
    <submittedName>
        <fullName evidence="5">Lrp/AsnC family transcriptional regulator</fullName>
    </submittedName>
</protein>
<comment type="caution">
    <text evidence="5">The sequence shown here is derived from an EMBL/GenBank/DDBJ whole genome shotgun (WGS) entry which is preliminary data.</text>
</comment>
<dbReference type="Pfam" id="PF13404">
    <property type="entry name" value="HTH_AsnC-type"/>
    <property type="match status" value="1"/>
</dbReference>
<organism evidence="5 6">
    <name type="scientific">Nonomuraea harbinensis</name>
    <dbReference type="NCBI Taxonomy" id="1286938"/>
    <lineage>
        <taxon>Bacteria</taxon>
        <taxon>Bacillati</taxon>
        <taxon>Actinomycetota</taxon>
        <taxon>Actinomycetes</taxon>
        <taxon>Streptosporangiales</taxon>
        <taxon>Streptosporangiaceae</taxon>
        <taxon>Nonomuraea</taxon>
    </lineage>
</organism>
<sequence length="156" mass="17059">MDLDDLDLALLRLLVEEPRAGYREYARVLGVARGTVQARIARLERRGAITGYAAHVSPAALGYTVQAFVHLHLAQGRLDDVTERLGQLPEVLEAHSTTGEGDLLCRIAALDNGHLEQIVQALLALPGVVRTRTEVALRGRVPYRVLPLLQQVKPSS</sequence>
<evidence type="ECO:0000256" key="2">
    <source>
        <dbReference type="ARBA" id="ARBA00023125"/>
    </source>
</evidence>